<keyword evidence="8" id="KW-0448">Lipopolysaccharide biosynthesis</keyword>
<evidence type="ECO:0000256" key="2">
    <source>
        <dbReference type="ARBA" id="ARBA00007362"/>
    </source>
</evidence>
<gene>
    <name evidence="14" type="ORF">MC7420_7043</name>
</gene>
<keyword evidence="11 12" id="KW-0472">Membrane</keyword>
<dbReference type="Pfam" id="PF00892">
    <property type="entry name" value="EamA"/>
    <property type="match status" value="1"/>
</dbReference>
<dbReference type="GO" id="GO:0009103">
    <property type="term" value="P:lipopolysaccharide biosynthetic process"/>
    <property type="evidence" value="ECO:0007669"/>
    <property type="project" value="UniProtKB-KW"/>
</dbReference>
<evidence type="ECO:0000259" key="13">
    <source>
        <dbReference type="Pfam" id="PF00892"/>
    </source>
</evidence>
<evidence type="ECO:0000256" key="3">
    <source>
        <dbReference type="ARBA" id="ARBA00022475"/>
    </source>
</evidence>
<dbReference type="PANTHER" id="PTHR30561">
    <property type="entry name" value="SMR FAMILY PROTON-DEPENDENT DRUG EFFLUX TRANSPORTER SUGE"/>
    <property type="match status" value="1"/>
</dbReference>
<dbReference type="STRING" id="118168.MC7420_7043"/>
<keyword evidence="3" id="KW-1003">Cell membrane</keyword>
<dbReference type="SUPFAM" id="SSF103481">
    <property type="entry name" value="Multidrug resistance efflux transporter EmrE"/>
    <property type="match status" value="1"/>
</dbReference>
<feature type="transmembrane region" description="Helical" evidence="12">
    <location>
        <begin position="65"/>
        <end position="85"/>
    </location>
</feature>
<evidence type="ECO:0000256" key="6">
    <source>
        <dbReference type="ARBA" id="ARBA00022556"/>
    </source>
</evidence>
<dbReference type="PANTHER" id="PTHR30561:SF9">
    <property type="entry name" value="4-AMINO-4-DEOXY-L-ARABINOSE-PHOSPHOUNDECAPRENOL FLIPPASE SUBUNIT ARNF-RELATED"/>
    <property type="match status" value="1"/>
</dbReference>
<keyword evidence="10" id="KW-0443">Lipid metabolism</keyword>
<name>B4VI22_9CYAN</name>
<evidence type="ECO:0000256" key="11">
    <source>
        <dbReference type="ARBA" id="ARBA00023136"/>
    </source>
</evidence>
<keyword evidence="9 12" id="KW-1133">Transmembrane helix</keyword>
<keyword evidence="5" id="KW-0997">Cell inner membrane</keyword>
<evidence type="ECO:0000256" key="7">
    <source>
        <dbReference type="ARBA" id="ARBA00022692"/>
    </source>
</evidence>
<accession>B4VI22</accession>
<dbReference type="EMBL" id="DS989841">
    <property type="protein sequence ID" value="EDX78390.1"/>
    <property type="molecule type" value="Genomic_DNA"/>
</dbReference>
<dbReference type="InterPro" id="IPR000390">
    <property type="entry name" value="Small_drug/metabolite_transptr"/>
</dbReference>
<dbReference type="InterPro" id="IPR037185">
    <property type="entry name" value="EmrE-like"/>
</dbReference>
<reference evidence="14 15" key="1">
    <citation type="submission" date="2008-07" db="EMBL/GenBank/DDBJ databases">
        <authorList>
            <person name="Tandeau de Marsac N."/>
            <person name="Ferriera S."/>
            <person name="Johnson J."/>
            <person name="Kravitz S."/>
            <person name="Beeson K."/>
            <person name="Sutton G."/>
            <person name="Rogers Y.-H."/>
            <person name="Friedman R."/>
            <person name="Frazier M."/>
            <person name="Venter J.C."/>
        </authorList>
    </citation>
    <scope>NUCLEOTIDE SEQUENCE [LARGE SCALE GENOMIC DNA]</scope>
    <source>
        <strain evidence="14 15">PCC 7420</strain>
    </source>
</reference>
<evidence type="ECO:0000313" key="14">
    <source>
        <dbReference type="EMBL" id="EDX78390.1"/>
    </source>
</evidence>
<keyword evidence="6" id="KW-0441">Lipid A biosynthesis</keyword>
<evidence type="ECO:0000256" key="4">
    <source>
        <dbReference type="ARBA" id="ARBA00022516"/>
    </source>
</evidence>
<evidence type="ECO:0000256" key="8">
    <source>
        <dbReference type="ARBA" id="ARBA00022985"/>
    </source>
</evidence>
<keyword evidence="15" id="KW-1185">Reference proteome</keyword>
<evidence type="ECO:0000256" key="10">
    <source>
        <dbReference type="ARBA" id="ARBA00023098"/>
    </source>
</evidence>
<proteinExistence type="inferred from homology"/>
<feature type="transmembrane region" description="Helical" evidence="12">
    <location>
        <begin position="39"/>
        <end position="58"/>
    </location>
</feature>
<evidence type="ECO:0000256" key="9">
    <source>
        <dbReference type="ARBA" id="ARBA00022989"/>
    </source>
</evidence>
<dbReference type="Proteomes" id="UP000003835">
    <property type="component" value="Unassembled WGS sequence"/>
</dbReference>
<dbReference type="InterPro" id="IPR000620">
    <property type="entry name" value="EamA_dom"/>
</dbReference>
<dbReference type="GO" id="GO:0022857">
    <property type="term" value="F:transmembrane transporter activity"/>
    <property type="evidence" value="ECO:0007669"/>
    <property type="project" value="InterPro"/>
</dbReference>
<evidence type="ECO:0000313" key="15">
    <source>
        <dbReference type="Proteomes" id="UP000003835"/>
    </source>
</evidence>
<evidence type="ECO:0000256" key="5">
    <source>
        <dbReference type="ARBA" id="ARBA00022519"/>
    </source>
</evidence>
<evidence type="ECO:0000256" key="1">
    <source>
        <dbReference type="ARBA" id="ARBA00004651"/>
    </source>
</evidence>
<protein>
    <recommendedName>
        <fullName evidence="13">EamA domain-containing protein</fullName>
    </recommendedName>
</protein>
<dbReference type="AlphaFoldDB" id="B4VI22"/>
<comment type="subcellular location">
    <subcellularLocation>
        <location evidence="1">Cell membrane</location>
        <topology evidence="1">Multi-pass membrane protein</topology>
    </subcellularLocation>
</comment>
<organism evidence="14 15">
    <name type="scientific">Coleofasciculus chthonoplastes PCC 7420</name>
    <dbReference type="NCBI Taxonomy" id="118168"/>
    <lineage>
        <taxon>Bacteria</taxon>
        <taxon>Bacillati</taxon>
        <taxon>Cyanobacteriota</taxon>
        <taxon>Cyanophyceae</taxon>
        <taxon>Coleofasciculales</taxon>
        <taxon>Coleofasciculaceae</taxon>
        <taxon>Coleofasciculus</taxon>
    </lineage>
</organism>
<feature type="transmembrane region" description="Helical" evidence="12">
    <location>
        <begin position="91"/>
        <end position="108"/>
    </location>
</feature>
<dbReference type="Gene3D" id="1.10.3730.20">
    <property type="match status" value="1"/>
</dbReference>
<feature type="domain" description="EamA" evidence="13">
    <location>
        <begin position="7"/>
        <end position="107"/>
    </location>
</feature>
<keyword evidence="7 12" id="KW-0812">Transmembrane</keyword>
<dbReference type="GO" id="GO:0005886">
    <property type="term" value="C:plasma membrane"/>
    <property type="evidence" value="ECO:0007669"/>
    <property type="project" value="UniProtKB-SubCell"/>
</dbReference>
<sequence>MNAYFALIISIMIGIGGQLSLKAGAMQGIGSKLFFLQPYILVGLSSYFCASLFYIFALREIPVSVAFPSVSISYVAVAFLAHLIWGEPFGIRQVIALGLIGLGIYTLNHSS</sequence>
<comment type="similarity">
    <text evidence="2">Belongs to the EamA transporter family.</text>
</comment>
<evidence type="ECO:0000256" key="12">
    <source>
        <dbReference type="SAM" id="Phobius"/>
    </source>
</evidence>
<dbReference type="HOGENOM" id="CLU_131462_6_1_3"/>
<dbReference type="eggNOG" id="COG2076">
    <property type="taxonomic scope" value="Bacteria"/>
</dbReference>
<dbReference type="OrthoDB" id="583124at2"/>
<keyword evidence="4" id="KW-0444">Lipid biosynthesis</keyword>